<feature type="active site" evidence="8">
    <location>
        <position position="352"/>
    </location>
</feature>
<dbReference type="CDD" id="cd00433">
    <property type="entry name" value="Peptidase_M17"/>
    <property type="match status" value="1"/>
</dbReference>
<dbReference type="EC" id="3.4.11.10" evidence="8"/>
<dbReference type="NCBIfam" id="NF002083">
    <property type="entry name" value="PRK00913.3-5"/>
    <property type="match status" value="1"/>
</dbReference>
<gene>
    <name evidence="8" type="primary">pepA</name>
    <name evidence="10" type="ORF">N825_02955</name>
</gene>
<evidence type="ECO:0000313" key="11">
    <source>
        <dbReference type="Proteomes" id="UP000019486"/>
    </source>
</evidence>
<dbReference type="OrthoDB" id="9809354at2"/>
<keyword evidence="7 8" id="KW-0464">Manganese</keyword>
<dbReference type="EC" id="3.4.11.1" evidence="8"/>
<dbReference type="STRING" id="1385369.N825_02955"/>
<comment type="cofactor">
    <cofactor evidence="8">
        <name>Mn(2+)</name>
        <dbReference type="ChEBI" id="CHEBI:29035"/>
    </cofactor>
    <text evidence="8">Binds 2 manganese ions per subunit.</text>
</comment>
<evidence type="ECO:0000256" key="3">
    <source>
        <dbReference type="ARBA" id="ARBA00009528"/>
    </source>
</evidence>
<dbReference type="Proteomes" id="UP000019486">
    <property type="component" value="Unassembled WGS sequence"/>
</dbReference>
<comment type="caution">
    <text evidence="10">The sequence shown here is derived from an EMBL/GenBank/DDBJ whole genome shotgun (WGS) entry which is preliminary data.</text>
</comment>
<reference evidence="10 11" key="1">
    <citation type="submission" date="2013-08" db="EMBL/GenBank/DDBJ databases">
        <title>The genome sequence of Skermanella stibiiresistens.</title>
        <authorList>
            <person name="Zhu W."/>
            <person name="Wang G."/>
        </authorList>
    </citation>
    <scope>NUCLEOTIDE SEQUENCE [LARGE SCALE GENOMIC DNA]</scope>
    <source>
        <strain evidence="10 11">SB22</strain>
    </source>
</reference>
<sequence length="501" mass="52461">MKFTFSDLTLPVSLPKSGSLVLPVLAERTLTPAGTDLDGKTGGMLTRAMAANKFSGKTDELLTVVAPGGVDLNHIVLVGLGKPDQITDLTLQDAGGAIVAALGKNADEVTVVVDELGGGMAPATVAAEIAFGAQLRSYRFDKYRTKEKPEAKPSLQAITLLTSDAEGAASVYAAREAVADGVFLTRDVISEPANILYPRTLADRCVELGSLGVEVQVLDQDQMASLGMGALLGVAMGSVKEPYLVVMKYDGAPDAEDKRPVAFVGKGVTFDTGGISIKPAGGMEDMKWDMGGAGVVLGLMKALAGRKAKVNAVGIVGLVENMPSGSAQRPGDIVTSMSGQTIEVLNTDAEGRLVLADALWFTQDTFKPRAMVNLATLTGAIIVALGTEHAGLFSNDDALSEQLTAAGRKVGEKLWRMPMNDAYDKAINSDAADVKNIAGSRDAGSIIGAQFLQRFVNNVPWAHLDIAGVTWSKKDTGTIPKGATSFGVRLLDRYVADVYES</sequence>
<evidence type="ECO:0000256" key="7">
    <source>
        <dbReference type="ARBA" id="ARBA00023211"/>
    </source>
</evidence>
<dbReference type="SUPFAM" id="SSF52949">
    <property type="entry name" value="Macro domain-like"/>
    <property type="match status" value="1"/>
</dbReference>
<feature type="domain" description="Cytosol aminopeptidase" evidence="9">
    <location>
        <begin position="346"/>
        <end position="353"/>
    </location>
</feature>
<dbReference type="InterPro" id="IPR008283">
    <property type="entry name" value="Peptidase_M17_N"/>
</dbReference>
<dbReference type="InterPro" id="IPR000819">
    <property type="entry name" value="Peptidase_M17_C"/>
</dbReference>
<accession>W9H5I6</accession>
<comment type="function">
    <text evidence="8">Presumably involved in the processing and regular turnover of intracellular proteins. Catalyzes the removal of unsubstituted N-terminal amino acids from various peptides.</text>
</comment>
<dbReference type="PANTHER" id="PTHR11963">
    <property type="entry name" value="LEUCINE AMINOPEPTIDASE-RELATED"/>
    <property type="match status" value="1"/>
</dbReference>
<evidence type="ECO:0000256" key="1">
    <source>
        <dbReference type="ARBA" id="ARBA00000135"/>
    </source>
</evidence>
<keyword evidence="5 8" id="KW-0645">Protease</keyword>
<keyword evidence="6 8" id="KW-0378">Hydrolase</keyword>
<dbReference type="NCBIfam" id="NF002074">
    <property type="entry name" value="PRK00913.1-4"/>
    <property type="match status" value="1"/>
</dbReference>
<feature type="binding site" evidence="8">
    <location>
        <position position="271"/>
    </location>
    <ligand>
        <name>Mn(2+)</name>
        <dbReference type="ChEBI" id="CHEBI:29035"/>
        <label>2</label>
    </ligand>
</feature>
<proteinExistence type="inferred from homology"/>
<dbReference type="InterPro" id="IPR023042">
    <property type="entry name" value="Peptidase_M17_leu_NH2_pept"/>
</dbReference>
<dbReference type="Gene3D" id="3.40.630.10">
    <property type="entry name" value="Zn peptidases"/>
    <property type="match status" value="1"/>
</dbReference>
<dbReference type="Pfam" id="PF02789">
    <property type="entry name" value="Peptidase_M17_N"/>
    <property type="match status" value="1"/>
</dbReference>
<dbReference type="PROSITE" id="PS00631">
    <property type="entry name" value="CYTOSOL_AP"/>
    <property type="match status" value="1"/>
</dbReference>
<dbReference type="PATRIC" id="fig|1385369.3.peg.2833"/>
<dbReference type="PRINTS" id="PR00481">
    <property type="entry name" value="LAMNOPPTDASE"/>
</dbReference>
<organism evidence="10 11">
    <name type="scientific">Skermanella stibiiresistens SB22</name>
    <dbReference type="NCBI Taxonomy" id="1385369"/>
    <lineage>
        <taxon>Bacteria</taxon>
        <taxon>Pseudomonadati</taxon>
        <taxon>Pseudomonadota</taxon>
        <taxon>Alphaproteobacteria</taxon>
        <taxon>Rhodospirillales</taxon>
        <taxon>Azospirillaceae</taxon>
        <taxon>Skermanella</taxon>
    </lineage>
</organism>
<feature type="binding site" evidence="8">
    <location>
        <position position="348"/>
    </location>
    <ligand>
        <name>Mn(2+)</name>
        <dbReference type="ChEBI" id="CHEBI:29035"/>
        <label>1</label>
    </ligand>
</feature>
<dbReference type="AlphaFoldDB" id="W9H5I6"/>
<feature type="active site" evidence="8">
    <location>
        <position position="278"/>
    </location>
</feature>
<evidence type="ECO:0000256" key="2">
    <source>
        <dbReference type="ARBA" id="ARBA00000967"/>
    </source>
</evidence>
<dbReference type="GO" id="GO:0005737">
    <property type="term" value="C:cytoplasm"/>
    <property type="evidence" value="ECO:0007669"/>
    <property type="project" value="UniProtKB-SubCell"/>
</dbReference>
<comment type="catalytic activity">
    <reaction evidence="2 8">
        <text>Release of an N-terminal amino acid, preferentially leucine, but not glutamic or aspartic acids.</text>
        <dbReference type="EC" id="3.4.11.10"/>
    </reaction>
</comment>
<name>W9H5I6_9PROT</name>
<dbReference type="Gene3D" id="3.40.220.10">
    <property type="entry name" value="Leucine Aminopeptidase, subunit E, domain 1"/>
    <property type="match status" value="1"/>
</dbReference>
<dbReference type="PANTHER" id="PTHR11963:SF23">
    <property type="entry name" value="CYTOSOL AMINOPEPTIDASE"/>
    <property type="match status" value="1"/>
</dbReference>
<evidence type="ECO:0000256" key="8">
    <source>
        <dbReference type="HAMAP-Rule" id="MF_00181"/>
    </source>
</evidence>
<keyword evidence="8" id="KW-0963">Cytoplasm</keyword>
<evidence type="ECO:0000256" key="5">
    <source>
        <dbReference type="ARBA" id="ARBA00022670"/>
    </source>
</evidence>
<dbReference type="EMBL" id="AVFL01000009">
    <property type="protein sequence ID" value="EWY39967.1"/>
    <property type="molecule type" value="Genomic_DNA"/>
</dbReference>
<keyword evidence="8" id="KW-0479">Metal-binding</keyword>
<feature type="binding site" evidence="8">
    <location>
        <position position="271"/>
    </location>
    <ligand>
        <name>Mn(2+)</name>
        <dbReference type="ChEBI" id="CHEBI:29035"/>
        <label>1</label>
    </ligand>
</feature>
<dbReference type="HAMAP" id="MF_00181">
    <property type="entry name" value="Cytosol_peptidase_M17"/>
    <property type="match status" value="1"/>
</dbReference>
<keyword evidence="11" id="KW-1185">Reference proteome</keyword>
<protein>
    <recommendedName>
        <fullName evidence="8">Probable cytosol aminopeptidase</fullName>
        <ecNumber evidence="8">3.4.11.1</ecNumber>
    </recommendedName>
    <alternativeName>
        <fullName evidence="8">Leucine aminopeptidase</fullName>
        <shortName evidence="8">LAP</shortName>
        <ecNumber evidence="8">3.4.11.10</ecNumber>
    </alternativeName>
    <alternativeName>
        <fullName evidence="8">Leucyl aminopeptidase</fullName>
    </alternativeName>
</protein>
<dbReference type="GO" id="GO:0006508">
    <property type="term" value="P:proteolysis"/>
    <property type="evidence" value="ECO:0007669"/>
    <property type="project" value="UniProtKB-KW"/>
</dbReference>
<evidence type="ECO:0000256" key="6">
    <source>
        <dbReference type="ARBA" id="ARBA00022801"/>
    </source>
</evidence>
<dbReference type="GO" id="GO:0030145">
    <property type="term" value="F:manganese ion binding"/>
    <property type="evidence" value="ECO:0007669"/>
    <property type="project" value="UniProtKB-UniRule"/>
</dbReference>
<dbReference type="InterPro" id="IPR043472">
    <property type="entry name" value="Macro_dom-like"/>
</dbReference>
<feature type="binding site" evidence="8">
    <location>
        <position position="266"/>
    </location>
    <ligand>
        <name>Mn(2+)</name>
        <dbReference type="ChEBI" id="CHEBI:29035"/>
        <label>2</label>
    </ligand>
</feature>
<evidence type="ECO:0000313" key="10">
    <source>
        <dbReference type="EMBL" id="EWY39967.1"/>
    </source>
</evidence>
<dbReference type="GO" id="GO:0070006">
    <property type="term" value="F:metalloaminopeptidase activity"/>
    <property type="evidence" value="ECO:0007669"/>
    <property type="project" value="InterPro"/>
</dbReference>
<dbReference type="NCBIfam" id="NF002073">
    <property type="entry name" value="PRK00913.1-2"/>
    <property type="match status" value="1"/>
</dbReference>
<comment type="subcellular location">
    <subcellularLocation>
        <location evidence="8">Cytoplasm</location>
    </subcellularLocation>
</comment>
<feature type="binding site" evidence="8">
    <location>
        <position position="350"/>
    </location>
    <ligand>
        <name>Mn(2+)</name>
        <dbReference type="ChEBI" id="CHEBI:29035"/>
        <label>2</label>
    </ligand>
</feature>
<dbReference type="Pfam" id="PF00883">
    <property type="entry name" value="Peptidase_M17"/>
    <property type="match status" value="1"/>
</dbReference>
<evidence type="ECO:0000259" key="9">
    <source>
        <dbReference type="PROSITE" id="PS00631"/>
    </source>
</evidence>
<dbReference type="NCBIfam" id="NF002077">
    <property type="entry name" value="PRK00913.2-4"/>
    <property type="match status" value="1"/>
</dbReference>
<feature type="binding site" evidence="8">
    <location>
        <position position="350"/>
    </location>
    <ligand>
        <name>Mn(2+)</name>
        <dbReference type="ChEBI" id="CHEBI:29035"/>
        <label>1</label>
    </ligand>
</feature>
<evidence type="ECO:0000256" key="4">
    <source>
        <dbReference type="ARBA" id="ARBA00022438"/>
    </source>
</evidence>
<comment type="similarity">
    <text evidence="3 8">Belongs to the peptidase M17 family.</text>
</comment>
<comment type="catalytic activity">
    <reaction evidence="1 8">
        <text>Release of an N-terminal amino acid, Xaa-|-Yaa-, in which Xaa is preferably Leu, but may be other amino acids including Pro although not Arg or Lys, and Yaa may be Pro. Amino acid amides and methyl esters are also readily hydrolyzed, but rates on arylamides are exceedingly low.</text>
        <dbReference type="EC" id="3.4.11.1"/>
    </reaction>
</comment>
<dbReference type="RefSeq" id="WP_037452641.1">
    <property type="nucleotide sequence ID" value="NZ_AVFL01000009.1"/>
</dbReference>
<dbReference type="InterPro" id="IPR011356">
    <property type="entry name" value="Leucine_aapep/pepB"/>
</dbReference>
<dbReference type="NCBIfam" id="NF002075">
    <property type="entry name" value="PRK00913.2-2"/>
    <property type="match status" value="1"/>
</dbReference>
<keyword evidence="4 8" id="KW-0031">Aminopeptidase</keyword>
<dbReference type="SUPFAM" id="SSF53187">
    <property type="entry name" value="Zn-dependent exopeptidases"/>
    <property type="match status" value="1"/>
</dbReference>
<feature type="binding site" evidence="8">
    <location>
        <position position="289"/>
    </location>
    <ligand>
        <name>Mn(2+)</name>
        <dbReference type="ChEBI" id="CHEBI:29035"/>
        <label>2</label>
    </ligand>
</feature>